<dbReference type="InterPro" id="IPR036412">
    <property type="entry name" value="HAD-like_sf"/>
</dbReference>
<evidence type="ECO:0000256" key="3">
    <source>
        <dbReference type="ARBA" id="ARBA00022723"/>
    </source>
</evidence>
<dbReference type="OrthoDB" id="9800058at2"/>
<dbReference type="AlphaFoldDB" id="A0A4Z0W688"/>
<dbReference type="Proteomes" id="UP000297475">
    <property type="component" value="Unassembled WGS sequence"/>
</dbReference>
<dbReference type="NCBIfam" id="TIGR01509">
    <property type="entry name" value="HAD-SF-IA-v3"/>
    <property type="match status" value="1"/>
</dbReference>
<dbReference type="InterPro" id="IPR051600">
    <property type="entry name" value="Beta-PGM-like"/>
</dbReference>
<dbReference type="RefSeq" id="WP_135484859.1">
    <property type="nucleotide sequence ID" value="NZ_SRMF01000014.1"/>
</dbReference>
<organism evidence="5 6">
    <name type="scientific">Natronospirillum operosum</name>
    <dbReference type="NCBI Taxonomy" id="2759953"/>
    <lineage>
        <taxon>Bacteria</taxon>
        <taxon>Pseudomonadati</taxon>
        <taxon>Pseudomonadota</taxon>
        <taxon>Gammaproteobacteria</taxon>
        <taxon>Oceanospirillales</taxon>
        <taxon>Natronospirillaceae</taxon>
        <taxon>Natronospirillum</taxon>
    </lineage>
</organism>
<keyword evidence="6" id="KW-1185">Reference proteome</keyword>
<dbReference type="InterPro" id="IPR023198">
    <property type="entry name" value="PGP-like_dom2"/>
</dbReference>
<keyword evidence="4" id="KW-0460">Magnesium</keyword>
<dbReference type="GO" id="GO:0003824">
    <property type="term" value="F:catalytic activity"/>
    <property type="evidence" value="ECO:0007669"/>
    <property type="project" value="UniProtKB-ARBA"/>
</dbReference>
<proteinExistence type="inferred from homology"/>
<evidence type="ECO:0000256" key="2">
    <source>
        <dbReference type="ARBA" id="ARBA00006171"/>
    </source>
</evidence>
<comment type="cofactor">
    <cofactor evidence="1">
        <name>Mg(2+)</name>
        <dbReference type="ChEBI" id="CHEBI:18420"/>
    </cofactor>
</comment>
<dbReference type="Gene3D" id="3.40.50.1000">
    <property type="entry name" value="HAD superfamily/HAD-like"/>
    <property type="match status" value="1"/>
</dbReference>
<sequence>MTYSAVLFDCDGVLIDSETIATRSLHRSLLRLGLDYSEDEVGRTFTGHSWPDCMKMIEASLGGALPDSFMTDNEQFFNAALRAELTTMDGIERVLDRLDRPFALVTNSRRNELDMKLEVSGLDAFFPAAHRFDAETLGVAKPDPAIYQQAAAAMKVDIRDCLVLEDSLPGLTAASRAGATVWAYRPLVSAAQMAELSIARTLEHWDEFDLS</sequence>
<evidence type="ECO:0000313" key="5">
    <source>
        <dbReference type="EMBL" id="TGG90301.1"/>
    </source>
</evidence>
<dbReference type="GO" id="GO:0046872">
    <property type="term" value="F:metal ion binding"/>
    <property type="evidence" value="ECO:0007669"/>
    <property type="project" value="UniProtKB-KW"/>
</dbReference>
<dbReference type="SFLD" id="SFLDG01129">
    <property type="entry name" value="C1.5:_HAD__Beta-PGM__Phosphata"/>
    <property type="match status" value="1"/>
</dbReference>
<comment type="caution">
    <text evidence="5">The sequence shown here is derived from an EMBL/GenBank/DDBJ whole genome shotgun (WGS) entry which is preliminary data.</text>
</comment>
<dbReference type="SUPFAM" id="SSF56784">
    <property type="entry name" value="HAD-like"/>
    <property type="match status" value="1"/>
</dbReference>
<dbReference type="Pfam" id="PF00702">
    <property type="entry name" value="Hydrolase"/>
    <property type="match status" value="1"/>
</dbReference>
<comment type="similarity">
    <text evidence="2">Belongs to the HAD-like hydrolase superfamily. CbbY/CbbZ/Gph/YieH family.</text>
</comment>
<accession>A0A4Z0W688</accession>
<dbReference type="EMBL" id="SRMF01000014">
    <property type="protein sequence ID" value="TGG90301.1"/>
    <property type="molecule type" value="Genomic_DNA"/>
</dbReference>
<keyword evidence="3" id="KW-0479">Metal-binding</keyword>
<evidence type="ECO:0000256" key="1">
    <source>
        <dbReference type="ARBA" id="ARBA00001946"/>
    </source>
</evidence>
<dbReference type="InterPro" id="IPR023214">
    <property type="entry name" value="HAD_sf"/>
</dbReference>
<protein>
    <submittedName>
        <fullName evidence="5">HAD family phosphatase</fullName>
    </submittedName>
</protein>
<dbReference type="Gene3D" id="1.10.150.240">
    <property type="entry name" value="Putative phosphatase, domain 2"/>
    <property type="match status" value="1"/>
</dbReference>
<dbReference type="SFLD" id="SFLDS00003">
    <property type="entry name" value="Haloacid_Dehalogenase"/>
    <property type="match status" value="1"/>
</dbReference>
<dbReference type="InterPro" id="IPR006439">
    <property type="entry name" value="HAD-SF_hydro_IA"/>
</dbReference>
<dbReference type="PANTHER" id="PTHR46193">
    <property type="entry name" value="6-PHOSPHOGLUCONATE PHOSPHATASE"/>
    <property type="match status" value="1"/>
</dbReference>
<evidence type="ECO:0000256" key="4">
    <source>
        <dbReference type="ARBA" id="ARBA00022842"/>
    </source>
</evidence>
<evidence type="ECO:0000313" key="6">
    <source>
        <dbReference type="Proteomes" id="UP000297475"/>
    </source>
</evidence>
<gene>
    <name evidence="5" type="ORF">E4656_18735</name>
</gene>
<dbReference type="PANTHER" id="PTHR46193:SF10">
    <property type="entry name" value="6-PHOSPHOGLUCONATE PHOSPHATASE"/>
    <property type="match status" value="1"/>
</dbReference>
<reference evidence="5 6" key="1">
    <citation type="submission" date="2019-04" db="EMBL/GenBank/DDBJ databases">
        <title>Natronospirillum operosus gen. nov., sp. nov., a haloalkaliphilic satellite isolated from decaying biomass of laboratory culture of cyanobacterium Geitlerinema sp. and proposal of Natronospirillaceae fam. nov. and Saccharospirillaceae fam. nov.</title>
        <authorList>
            <person name="Kevbrin V."/>
            <person name="Boltyanskaya Y."/>
            <person name="Koziaeva V."/>
            <person name="Grouzdev D.S."/>
            <person name="Park M."/>
            <person name="Cho J."/>
        </authorList>
    </citation>
    <scope>NUCLEOTIDE SEQUENCE [LARGE SCALE GENOMIC DNA]</scope>
    <source>
        <strain evidence="5 6">G-116</strain>
    </source>
</reference>
<name>A0A4Z0W688_9GAMM</name>